<gene>
    <name evidence="2" type="ORF">GCM10023336_28760</name>
</gene>
<dbReference type="Pfam" id="PF14029">
    <property type="entry name" value="DUF4244"/>
    <property type="match status" value="1"/>
</dbReference>
<organism evidence="2 3">
    <name type="scientific">Streptomyces similanensis</name>
    <dbReference type="NCBI Taxonomy" id="1274988"/>
    <lineage>
        <taxon>Bacteria</taxon>
        <taxon>Bacillati</taxon>
        <taxon>Actinomycetota</taxon>
        <taxon>Actinomycetes</taxon>
        <taxon>Kitasatosporales</taxon>
        <taxon>Streptomycetaceae</taxon>
        <taxon>Streptomyces</taxon>
    </lineage>
</organism>
<dbReference type="Proteomes" id="UP001500124">
    <property type="component" value="Unassembled WGS sequence"/>
</dbReference>
<proteinExistence type="predicted"/>
<evidence type="ECO:0000313" key="3">
    <source>
        <dbReference type="Proteomes" id="UP001500124"/>
    </source>
</evidence>
<evidence type="ECO:0000313" key="2">
    <source>
        <dbReference type="EMBL" id="GAA5056241.1"/>
    </source>
</evidence>
<keyword evidence="1" id="KW-0812">Transmembrane</keyword>
<evidence type="ECO:0008006" key="4">
    <source>
        <dbReference type="Google" id="ProtNLM"/>
    </source>
</evidence>
<keyword evidence="3" id="KW-1185">Reference proteome</keyword>
<sequence>MAAEAAVEAHGAHEWMPYAGSHGMRRTAWDVRHGTCGMGRAVREACTARNAGHDRREGRGASGTTERDLTGVLMYEMVRARLRALVGRMRRDTGMVTSEYAMGIIAAVAFAVLLYEVVTSGQVKTELQNIVKRALSARM</sequence>
<feature type="transmembrane region" description="Helical" evidence="1">
    <location>
        <begin position="100"/>
        <end position="118"/>
    </location>
</feature>
<comment type="caution">
    <text evidence="2">The sequence shown here is derived from an EMBL/GenBank/DDBJ whole genome shotgun (WGS) entry which is preliminary data.</text>
</comment>
<reference evidence="3" key="1">
    <citation type="journal article" date="2019" name="Int. J. Syst. Evol. Microbiol.">
        <title>The Global Catalogue of Microorganisms (GCM) 10K type strain sequencing project: providing services to taxonomists for standard genome sequencing and annotation.</title>
        <authorList>
            <consortium name="The Broad Institute Genomics Platform"/>
            <consortium name="The Broad Institute Genome Sequencing Center for Infectious Disease"/>
            <person name="Wu L."/>
            <person name="Ma J."/>
        </authorList>
    </citation>
    <scope>NUCLEOTIDE SEQUENCE [LARGE SCALE GENOMIC DNA]</scope>
    <source>
        <strain evidence="3">JCM 18410</strain>
    </source>
</reference>
<name>A0ABP9KD43_9ACTN</name>
<dbReference type="InterPro" id="IPR025338">
    <property type="entry name" value="DUF4244"/>
</dbReference>
<accession>A0ABP9KD43</accession>
<evidence type="ECO:0000256" key="1">
    <source>
        <dbReference type="SAM" id="Phobius"/>
    </source>
</evidence>
<protein>
    <recommendedName>
        <fullName evidence="4">DUF4244 domain-containing protein</fullName>
    </recommendedName>
</protein>
<dbReference type="EMBL" id="BAABKC010000044">
    <property type="protein sequence ID" value="GAA5056241.1"/>
    <property type="molecule type" value="Genomic_DNA"/>
</dbReference>
<keyword evidence="1" id="KW-1133">Transmembrane helix</keyword>
<keyword evidence="1" id="KW-0472">Membrane</keyword>